<evidence type="ECO:0000313" key="1">
    <source>
        <dbReference type="EMBL" id="GGJ92825.1"/>
    </source>
</evidence>
<proteinExistence type="predicted"/>
<gene>
    <name evidence="1" type="ORF">GCM10007043_03130</name>
</gene>
<name>A0A8J3B3G9_9BACI</name>
<organism evidence="1 2">
    <name type="scientific">Calditerricola satsumensis</name>
    <dbReference type="NCBI Taxonomy" id="373054"/>
    <lineage>
        <taxon>Bacteria</taxon>
        <taxon>Bacillati</taxon>
        <taxon>Bacillota</taxon>
        <taxon>Bacilli</taxon>
        <taxon>Bacillales</taxon>
        <taxon>Bacillaceae</taxon>
        <taxon>Calditerricola</taxon>
    </lineage>
</organism>
<keyword evidence="2" id="KW-1185">Reference proteome</keyword>
<reference evidence="1" key="1">
    <citation type="journal article" date="2014" name="Int. J. Syst. Evol. Microbiol.">
        <title>Complete genome sequence of Corynebacterium casei LMG S-19264T (=DSM 44701T), isolated from a smear-ripened cheese.</title>
        <authorList>
            <consortium name="US DOE Joint Genome Institute (JGI-PGF)"/>
            <person name="Walter F."/>
            <person name="Albersmeier A."/>
            <person name="Kalinowski J."/>
            <person name="Ruckert C."/>
        </authorList>
    </citation>
    <scope>NUCLEOTIDE SEQUENCE</scope>
    <source>
        <strain evidence="1">JCM 14719</strain>
    </source>
</reference>
<dbReference type="AlphaFoldDB" id="A0A8J3B3G9"/>
<dbReference type="EMBL" id="BMOF01000003">
    <property type="protein sequence ID" value="GGJ92825.1"/>
    <property type="molecule type" value="Genomic_DNA"/>
</dbReference>
<dbReference type="RefSeq" id="WP_054668877.1">
    <property type="nucleotide sequence ID" value="NZ_BMOF01000003.1"/>
</dbReference>
<sequence>MERDLVARLANGTILLYEGDRVVGKFVCDRRGICRLLPVTDLQQKGVGASTSAYAEDCDLGWC</sequence>
<protein>
    <submittedName>
        <fullName evidence="1">Uncharacterized protein</fullName>
    </submittedName>
</protein>
<reference evidence="1" key="2">
    <citation type="submission" date="2020-09" db="EMBL/GenBank/DDBJ databases">
        <authorList>
            <person name="Sun Q."/>
            <person name="Ohkuma M."/>
        </authorList>
    </citation>
    <scope>NUCLEOTIDE SEQUENCE</scope>
    <source>
        <strain evidence="1">JCM 14719</strain>
    </source>
</reference>
<dbReference type="Proteomes" id="UP000637720">
    <property type="component" value="Unassembled WGS sequence"/>
</dbReference>
<comment type="caution">
    <text evidence="1">The sequence shown here is derived from an EMBL/GenBank/DDBJ whole genome shotgun (WGS) entry which is preliminary data.</text>
</comment>
<accession>A0A8J3B3G9</accession>
<evidence type="ECO:0000313" key="2">
    <source>
        <dbReference type="Proteomes" id="UP000637720"/>
    </source>
</evidence>